<keyword evidence="3" id="KW-1185">Reference proteome</keyword>
<feature type="domain" description="HTH cro/C1-type" evidence="1">
    <location>
        <begin position="15"/>
        <end position="69"/>
    </location>
</feature>
<dbReference type="Pfam" id="PF13560">
    <property type="entry name" value="HTH_31"/>
    <property type="match status" value="1"/>
</dbReference>
<dbReference type="Gene3D" id="1.10.260.40">
    <property type="entry name" value="lambda repressor-like DNA-binding domains"/>
    <property type="match status" value="1"/>
</dbReference>
<dbReference type="RefSeq" id="WP_184785871.1">
    <property type="nucleotide sequence ID" value="NZ_BONT01000020.1"/>
</dbReference>
<keyword evidence="2" id="KW-0238">DNA-binding</keyword>
<dbReference type="EMBL" id="JACHGT010000002">
    <property type="protein sequence ID" value="MBB6032944.1"/>
    <property type="molecule type" value="Genomic_DNA"/>
</dbReference>
<dbReference type="InterPro" id="IPR001387">
    <property type="entry name" value="Cro/C1-type_HTH"/>
</dbReference>
<evidence type="ECO:0000313" key="3">
    <source>
        <dbReference type="Proteomes" id="UP000548476"/>
    </source>
</evidence>
<name>A0A841FAZ8_9ACTN</name>
<dbReference type="InterPro" id="IPR010982">
    <property type="entry name" value="Lambda_DNA-bd_dom_sf"/>
</dbReference>
<dbReference type="Pfam" id="PF19054">
    <property type="entry name" value="DUF5753"/>
    <property type="match status" value="1"/>
</dbReference>
<dbReference type="GO" id="GO:0003677">
    <property type="term" value="F:DNA binding"/>
    <property type="evidence" value="ECO:0007669"/>
    <property type="project" value="UniProtKB-KW"/>
</dbReference>
<protein>
    <submittedName>
        <fullName evidence="2">DNA-binding XRE family transcriptional regulator</fullName>
    </submittedName>
</protein>
<dbReference type="AlphaFoldDB" id="A0A841FAZ8"/>
<reference evidence="2 3" key="1">
    <citation type="submission" date="2020-08" db="EMBL/GenBank/DDBJ databases">
        <title>Genomic Encyclopedia of Type Strains, Phase IV (KMG-IV): sequencing the most valuable type-strain genomes for metagenomic binning, comparative biology and taxonomic classification.</title>
        <authorList>
            <person name="Goeker M."/>
        </authorList>
    </citation>
    <scope>NUCLEOTIDE SEQUENCE [LARGE SCALE GENOMIC DNA]</scope>
    <source>
        <strain evidence="2 3">YIM 65646</strain>
    </source>
</reference>
<dbReference type="PROSITE" id="PS50943">
    <property type="entry name" value="HTH_CROC1"/>
    <property type="match status" value="1"/>
</dbReference>
<gene>
    <name evidence="2" type="ORF">HNR73_000791</name>
</gene>
<comment type="caution">
    <text evidence="2">The sequence shown here is derived from an EMBL/GenBank/DDBJ whole genome shotgun (WGS) entry which is preliminary data.</text>
</comment>
<organism evidence="2 3">
    <name type="scientific">Phytomonospora endophytica</name>
    <dbReference type="NCBI Taxonomy" id="714109"/>
    <lineage>
        <taxon>Bacteria</taxon>
        <taxon>Bacillati</taxon>
        <taxon>Actinomycetota</taxon>
        <taxon>Actinomycetes</taxon>
        <taxon>Micromonosporales</taxon>
        <taxon>Micromonosporaceae</taxon>
        <taxon>Phytomonospora</taxon>
    </lineage>
</organism>
<proteinExistence type="predicted"/>
<evidence type="ECO:0000313" key="2">
    <source>
        <dbReference type="EMBL" id="MBB6032944.1"/>
    </source>
</evidence>
<sequence length="289" mass="32443">MISPLVRRMRLGMELRALRKKAGLTHEQLARKVGQARMKFSRLENGRIRPDVGDIIKVLDAFEVDGVEWTKLVAIARDAADQGWWHRIAEQMGTRQAMYADLEAGAATIRAYEQNFIPGLLQTRAYLESRDETAALLSGGGGVNPLVWEGRAGRQRMLQRPGGTTYEVILDEIVLRRLSAPAPVMAEQLEHMLRTMRESDRITVRILPVDAAVPGYSVPWSTYSIFTYPDPEDPVVAAVEMSAVDELLADPEHVNPLLAHYERLREASLSTKDSEKLLSSTAQRLTDRR</sequence>
<evidence type="ECO:0000259" key="1">
    <source>
        <dbReference type="PROSITE" id="PS50943"/>
    </source>
</evidence>
<accession>A0A841FAZ8</accession>
<dbReference type="SMART" id="SM00530">
    <property type="entry name" value="HTH_XRE"/>
    <property type="match status" value="1"/>
</dbReference>
<dbReference type="CDD" id="cd00093">
    <property type="entry name" value="HTH_XRE"/>
    <property type="match status" value="1"/>
</dbReference>
<dbReference type="InterPro" id="IPR043917">
    <property type="entry name" value="DUF5753"/>
</dbReference>
<dbReference type="Proteomes" id="UP000548476">
    <property type="component" value="Unassembled WGS sequence"/>
</dbReference>
<dbReference type="SUPFAM" id="SSF47413">
    <property type="entry name" value="lambda repressor-like DNA-binding domains"/>
    <property type="match status" value="1"/>
</dbReference>